<evidence type="ECO:0000313" key="1">
    <source>
        <dbReference type="EMBL" id="QOX62384.1"/>
    </source>
</evidence>
<organism evidence="1 2">
    <name type="scientific">Anoxybacterium hadale</name>
    <dbReference type="NCBI Taxonomy" id="3408580"/>
    <lineage>
        <taxon>Bacteria</taxon>
        <taxon>Bacillati</taxon>
        <taxon>Bacillota</taxon>
        <taxon>Clostridia</taxon>
        <taxon>Peptostreptococcales</taxon>
        <taxon>Anaerovoracaceae</taxon>
        <taxon>Anoxybacterium</taxon>
    </lineage>
</organism>
<protein>
    <submittedName>
        <fullName evidence="1">Uncharacterized protein</fullName>
    </submittedName>
</protein>
<reference evidence="1" key="1">
    <citation type="submission" date="2019-08" db="EMBL/GenBank/DDBJ databases">
        <title>Genome sequence of Clostridiales bacterium MT110.</title>
        <authorList>
            <person name="Cao J."/>
        </authorList>
    </citation>
    <scope>NUCLEOTIDE SEQUENCE</scope>
    <source>
        <strain evidence="1">MT110</strain>
    </source>
</reference>
<proteinExistence type="predicted"/>
<keyword evidence="2" id="KW-1185">Reference proteome</keyword>
<sequence length="79" mass="9063">MAETLDHEKIKDTEKPNRKIREILGAIVLSAALIFDTVFHEQDSDTVFDAGGKAAIIVLMLTFFVIYYIQIEKNDYEQK</sequence>
<accession>A0ACD1A7L5</accession>
<dbReference type="Proteomes" id="UP000594014">
    <property type="component" value="Chromosome"/>
</dbReference>
<name>A0ACD1A7L5_9FIRM</name>
<gene>
    <name evidence="1" type="ORF">FRZ06_02920</name>
</gene>
<evidence type="ECO:0000313" key="2">
    <source>
        <dbReference type="Proteomes" id="UP000594014"/>
    </source>
</evidence>
<dbReference type="EMBL" id="CP042469">
    <property type="protein sequence ID" value="QOX62384.1"/>
    <property type="molecule type" value="Genomic_DNA"/>
</dbReference>